<organism evidence="1 2">
    <name type="scientific">Botrytis hyacinthi</name>
    <dbReference type="NCBI Taxonomy" id="278943"/>
    <lineage>
        <taxon>Eukaryota</taxon>
        <taxon>Fungi</taxon>
        <taxon>Dikarya</taxon>
        <taxon>Ascomycota</taxon>
        <taxon>Pezizomycotina</taxon>
        <taxon>Leotiomycetes</taxon>
        <taxon>Helotiales</taxon>
        <taxon>Sclerotiniaceae</taxon>
        <taxon>Botrytis</taxon>
    </lineage>
</organism>
<name>A0A4Z1GWJ8_9HELO</name>
<dbReference type="AlphaFoldDB" id="A0A4Z1GWJ8"/>
<dbReference type="EMBL" id="PQXK01000024">
    <property type="protein sequence ID" value="TGO41286.1"/>
    <property type="molecule type" value="Genomic_DNA"/>
</dbReference>
<protein>
    <submittedName>
        <fullName evidence="1">Uncharacterized protein</fullName>
    </submittedName>
</protein>
<comment type="caution">
    <text evidence="1">The sequence shown here is derived from an EMBL/GenBank/DDBJ whole genome shotgun (WGS) entry which is preliminary data.</text>
</comment>
<evidence type="ECO:0000313" key="1">
    <source>
        <dbReference type="EMBL" id="TGO41286.1"/>
    </source>
</evidence>
<accession>A0A4Z1GWJ8</accession>
<dbReference type="Proteomes" id="UP000297814">
    <property type="component" value="Unassembled WGS sequence"/>
</dbReference>
<reference evidence="1 2" key="1">
    <citation type="submission" date="2017-12" db="EMBL/GenBank/DDBJ databases">
        <title>Comparative genomics of Botrytis spp.</title>
        <authorList>
            <person name="Valero-Jimenez C.A."/>
            <person name="Tapia P."/>
            <person name="Veloso J."/>
            <person name="Silva-Moreno E."/>
            <person name="Staats M."/>
            <person name="Valdes J.H."/>
            <person name="Van Kan J.A.L."/>
        </authorList>
    </citation>
    <scope>NUCLEOTIDE SEQUENCE [LARGE SCALE GENOMIC DNA]</scope>
    <source>
        <strain evidence="1 2">Bh0001</strain>
    </source>
</reference>
<keyword evidence="2" id="KW-1185">Reference proteome</keyword>
<sequence>MHLRSIKRPPTASIHIDWTAYTDVADGPTNFHQMINIAHRTTNHQMSQGSVFVKPADYRPRDILLG</sequence>
<evidence type="ECO:0000313" key="2">
    <source>
        <dbReference type="Proteomes" id="UP000297814"/>
    </source>
</evidence>
<proteinExistence type="predicted"/>
<gene>
    <name evidence="1" type="ORF">BHYA_0024g00660</name>
</gene>